<name>A0A6N3AZV9_9FIRM</name>
<dbReference type="GO" id="GO:0044550">
    <property type="term" value="P:secondary metabolite biosynthetic process"/>
    <property type="evidence" value="ECO:0007669"/>
    <property type="project" value="TreeGrafter"/>
</dbReference>
<dbReference type="Proteomes" id="UP001299409">
    <property type="component" value="Unassembled WGS sequence"/>
</dbReference>
<dbReference type="PANTHER" id="PTHR34069">
    <property type="entry name" value="3-OXOACYL-[ACYL-CARRIER-PROTEIN] SYNTHASE 3"/>
    <property type="match status" value="1"/>
</dbReference>
<keyword evidence="2 6" id="KW-0012">Acyltransferase</keyword>
<organism evidence="6">
    <name type="scientific">Intestinibacter bartlettii</name>
    <dbReference type="NCBI Taxonomy" id="261299"/>
    <lineage>
        <taxon>Bacteria</taxon>
        <taxon>Bacillati</taxon>
        <taxon>Bacillota</taxon>
        <taxon>Clostridia</taxon>
        <taxon>Peptostreptococcales</taxon>
        <taxon>Peptostreptococcaceae</taxon>
        <taxon>Intestinibacter</taxon>
    </lineage>
</organism>
<evidence type="ECO:0000256" key="2">
    <source>
        <dbReference type="ARBA" id="ARBA00023315"/>
    </source>
</evidence>
<evidence type="ECO:0000259" key="3">
    <source>
        <dbReference type="Pfam" id="PF08541"/>
    </source>
</evidence>
<evidence type="ECO:0000259" key="4">
    <source>
        <dbReference type="Pfam" id="PF08545"/>
    </source>
</evidence>
<dbReference type="Gene3D" id="3.40.47.10">
    <property type="match status" value="1"/>
</dbReference>
<accession>A0A6N3AZV9</accession>
<reference evidence="6" key="1">
    <citation type="submission" date="2019-11" db="EMBL/GenBank/DDBJ databases">
        <authorList>
            <person name="Feng L."/>
        </authorList>
    </citation>
    <scope>NUCLEOTIDE SEQUENCE</scope>
    <source>
        <strain evidence="6">IbartlettiiLFYP30</strain>
    </source>
</reference>
<reference evidence="5 7" key="2">
    <citation type="submission" date="2021-10" db="EMBL/GenBank/DDBJ databases">
        <title>Collection of gut derived symbiotic bacterial strains cultured from healthy donors.</title>
        <authorList>
            <person name="Lin H."/>
            <person name="Littmann E."/>
            <person name="Claire K."/>
            <person name="Pamer E."/>
        </authorList>
    </citation>
    <scope>NUCLEOTIDE SEQUENCE [LARGE SCALE GENOMIC DNA]</scope>
    <source>
        <strain evidence="5 7">MSK.17.68</strain>
    </source>
</reference>
<gene>
    <name evidence="6" type="primary">fabH_1</name>
    <name evidence="6" type="ORF">IBLFYP30_01440</name>
    <name evidence="5" type="ORF">LIP50_13145</name>
</gene>
<evidence type="ECO:0000313" key="6">
    <source>
        <dbReference type="EMBL" id="VYT97944.1"/>
    </source>
</evidence>
<dbReference type="CDD" id="cd00830">
    <property type="entry name" value="KAS_III"/>
    <property type="match status" value="1"/>
</dbReference>
<dbReference type="GO" id="GO:0006633">
    <property type="term" value="P:fatty acid biosynthetic process"/>
    <property type="evidence" value="ECO:0007669"/>
    <property type="project" value="InterPro"/>
</dbReference>
<dbReference type="RefSeq" id="WP_024037159.1">
    <property type="nucleotide sequence ID" value="NZ_BAABXU010000001.1"/>
</dbReference>
<evidence type="ECO:0000313" key="5">
    <source>
        <dbReference type="EMBL" id="MCB5447145.1"/>
    </source>
</evidence>
<dbReference type="EMBL" id="JAJBMB010000017">
    <property type="protein sequence ID" value="MCB5447145.1"/>
    <property type="molecule type" value="Genomic_DNA"/>
</dbReference>
<dbReference type="GO" id="GO:0004315">
    <property type="term" value="F:3-oxoacyl-[acyl-carrier-protein] synthase activity"/>
    <property type="evidence" value="ECO:0007669"/>
    <property type="project" value="InterPro"/>
</dbReference>
<evidence type="ECO:0000313" key="7">
    <source>
        <dbReference type="Proteomes" id="UP001299409"/>
    </source>
</evidence>
<protein>
    <submittedName>
        <fullName evidence="6">3-oxoacyl-[acyl-carrier-protein] synthase 3</fullName>
        <ecNumber evidence="6">2.3.1.180</ecNumber>
    </submittedName>
    <submittedName>
        <fullName evidence="5">Ketoacyl-ACP synthase III</fullName>
    </submittedName>
</protein>
<keyword evidence="7" id="KW-1185">Reference proteome</keyword>
<keyword evidence="1 6" id="KW-0808">Transferase</keyword>
<evidence type="ECO:0000256" key="1">
    <source>
        <dbReference type="ARBA" id="ARBA00022679"/>
    </source>
</evidence>
<dbReference type="AlphaFoldDB" id="A0A6N3AZV9"/>
<dbReference type="EMBL" id="CACRUE010000024">
    <property type="protein sequence ID" value="VYT97944.1"/>
    <property type="molecule type" value="Genomic_DNA"/>
</dbReference>
<proteinExistence type="predicted"/>
<sequence length="337" mass="37010">MSINAKLIGAGHALAQNIVTSEDLETQMEFDKYGIRKGMSKLLSGVSERRFASPDENSSTFAIKAGKMALENANVAPEDVDILIFAAITQDFAEPATANVIQHELKLVNAKCFDVKNACNAFLSSIEIANMYIKQGAAKTILIVSGEVLSRYVRMHYDDPKEINEANSTFAVGDGGGALLFQAYESDDEGVLTKFETHGQYWEDGVLWGGGTMYPHDPEKFYLQNETREMLKLNFDRAMDFYKNTMQEMNINIDDVELFVPSQITKYLIIKTTEILGLPKDNVVSQIEKFGNTGAASIPIGISRAIQNGTLKLGSNQKVVCMGAANGFNMGLVAMNI</sequence>
<dbReference type="EC" id="2.3.1.180" evidence="6"/>
<dbReference type="PANTHER" id="PTHR34069:SF2">
    <property type="entry name" value="BETA-KETOACYL-[ACYL-CARRIER-PROTEIN] SYNTHASE III"/>
    <property type="match status" value="1"/>
</dbReference>
<dbReference type="InterPro" id="IPR013747">
    <property type="entry name" value="ACP_syn_III_C"/>
</dbReference>
<dbReference type="SUPFAM" id="SSF53901">
    <property type="entry name" value="Thiolase-like"/>
    <property type="match status" value="1"/>
</dbReference>
<feature type="domain" description="Beta-ketoacyl-[acyl-carrier-protein] synthase III C-terminal" evidence="3">
    <location>
        <begin position="247"/>
        <end position="336"/>
    </location>
</feature>
<dbReference type="Pfam" id="PF08541">
    <property type="entry name" value="ACP_syn_III_C"/>
    <property type="match status" value="1"/>
</dbReference>
<dbReference type="InterPro" id="IPR013751">
    <property type="entry name" value="ACP_syn_III_N"/>
</dbReference>
<feature type="domain" description="Beta-ketoacyl-[acyl-carrier-protein] synthase III N-terminal" evidence="4">
    <location>
        <begin position="113"/>
        <end position="192"/>
    </location>
</feature>
<dbReference type="InterPro" id="IPR016039">
    <property type="entry name" value="Thiolase-like"/>
</dbReference>
<dbReference type="GO" id="GO:0033818">
    <property type="term" value="F:beta-ketoacyl-acyl-carrier-protein synthase III activity"/>
    <property type="evidence" value="ECO:0007669"/>
    <property type="project" value="UniProtKB-EC"/>
</dbReference>
<dbReference type="Pfam" id="PF08545">
    <property type="entry name" value="ACP_syn_III"/>
    <property type="match status" value="1"/>
</dbReference>